<dbReference type="AlphaFoldDB" id="X0X390"/>
<proteinExistence type="predicted"/>
<gene>
    <name evidence="1" type="ORF">S01H1_64692</name>
</gene>
<name>X0X390_9ZZZZ</name>
<accession>X0X390</accession>
<comment type="caution">
    <text evidence="1">The sequence shown here is derived from an EMBL/GenBank/DDBJ whole genome shotgun (WGS) entry which is preliminary data.</text>
</comment>
<reference evidence="1" key="1">
    <citation type="journal article" date="2014" name="Front. Microbiol.">
        <title>High frequency of phylogenetically diverse reductive dehalogenase-homologous genes in deep subseafloor sedimentary metagenomes.</title>
        <authorList>
            <person name="Kawai M."/>
            <person name="Futagami T."/>
            <person name="Toyoda A."/>
            <person name="Takaki Y."/>
            <person name="Nishi S."/>
            <person name="Hori S."/>
            <person name="Arai W."/>
            <person name="Tsubouchi T."/>
            <person name="Morono Y."/>
            <person name="Uchiyama I."/>
            <person name="Ito T."/>
            <person name="Fujiyama A."/>
            <person name="Inagaki F."/>
            <person name="Takami H."/>
        </authorList>
    </citation>
    <scope>NUCLEOTIDE SEQUENCE</scope>
    <source>
        <strain evidence="1">Expedition CK06-06</strain>
    </source>
</reference>
<organism evidence="1">
    <name type="scientific">marine sediment metagenome</name>
    <dbReference type="NCBI Taxonomy" id="412755"/>
    <lineage>
        <taxon>unclassified sequences</taxon>
        <taxon>metagenomes</taxon>
        <taxon>ecological metagenomes</taxon>
    </lineage>
</organism>
<dbReference type="EMBL" id="BARS01042651">
    <property type="protein sequence ID" value="GAG31113.1"/>
    <property type="molecule type" value="Genomic_DNA"/>
</dbReference>
<protein>
    <submittedName>
        <fullName evidence="1">Uncharacterized protein</fullName>
    </submittedName>
</protein>
<evidence type="ECO:0000313" key="1">
    <source>
        <dbReference type="EMBL" id="GAG31113.1"/>
    </source>
</evidence>
<sequence>LTSFLRMEYTNDQPFVLEFKDIKIGDVALVEDVKMDFEKPAISDAGLNERMNNLQDLIKG</sequence>
<feature type="non-terminal residue" evidence="1">
    <location>
        <position position="1"/>
    </location>
</feature>